<dbReference type="SUPFAM" id="SSF48452">
    <property type="entry name" value="TPR-like"/>
    <property type="match status" value="1"/>
</dbReference>
<dbReference type="InterPro" id="IPR011990">
    <property type="entry name" value="TPR-like_helical_dom_sf"/>
</dbReference>
<reference evidence="2 3" key="1">
    <citation type="submission" date="2016-07" db="EMBL/GenBank/DDBJ databases">
        <authorList>
            <person name="Townsley L."/>
            <person name="Shank E.A."/>
        </authorList>
    </citation>
    <scope>NUCLEOTIDE SEQUENCE [LARGE SCALE GENOMIC DNA]</scope>
    <source>
        <strain evidence="2 3">CH01</strain>
    </source>
</reference>
<dbReference type="SUPFAM" id="SSF47413">
    <property type="entry name" value="lambda repressor-like DNA-binding domains"/>
    <property type="match status" value="1"/>
</dbReference>
<dbReference type="CDD" id="cd00093">
    <property type="entry name" value="HTH_XRE"/>
    <property type="match status" value="1"/>
</dbReference>
<dbReference type="SMART" id="SM00530">
    <property type="entry name" value="HTH_XRE"/>
    <property type="match status" value="1"/>
</dbReference>
<dbReference type="Proteomes" id="UP000094580">
    <property type="component" value="Unassembled WGS sequence"/>
</dbReference>
<evidence type="ECO:0000259" key="1">
    <source>
        <dbReference type="PROSITE" id="PS50943"/>
    </source>
</evidence>
<dbReference type="Gene3D" id="1.25.40.10">
    <property type="entry name" value="Tetratricopeptide repeat domain"/>
    <property type="match status" value="1"/>
</dbReference>
<proteinExistence type="predicted"/>
<dbReference type="Pfam" id="PF01381">
    <property type="entry name" value="HTH_3"/>
    <property type="match status" value="1"/>
</dbReference>
<protein>
    <recommendedName>
        <fullName evidence="1">HTH cro/C1-type domain-containing protein</fullName>
    </recommendedName>
</protein>
<gene>
    <name evidence="2" type="ORF">BED47_14690</name>
</gene>
<evidence type="ECO:0000313" key="2">
    <source>
        <dbReference type="EMBL" id="ODG89661.1"/>
    </source>
</evidence>
<organism evidence="2 3">
    <name type="scientific">Gottfriedia luciferensis</name>
    <dbReference type="NCBI Taxonomy" id="178774"/>
    <lineage>
        <taxon>Bacteria</taxon>
        <taxon>Bacillati</taxon>
        <taxon>Bacillota</taxon>
        <taxon>Bacilli</taxon>
        <taxon>Bacillales</taxon>
        <taxon>Bacillaceae</taxon>
        <taxon>Gottfriedia</taxon>
    </lineage>
</organism>
<dbReference type="InterPro" id="IPR010982">
    <property type="entry name" value="Lambda_DNA-bd_dom_sf"/>
</dbReference>
<sequence length="426" mass="50318">MNQILLYDFLTFMNDKNWNKADLAKYSGIHISDISRVFNNKKPLSLHYLDAITEAFGLPEGYFYSSYTQLCFNQNRYLDKRRSVAFIYKCAINGFDKELDFIISEMLEEKSKTIRTKNLQNLYEIAEKLFAEGKEKEALPLYEIIIDHMPDQTAEEVAISYFRKYYLNRLTEEGPATLVHVLEYVSYMPDDFQELTILWITATYYMLKQWDKVLHYAKRLEKMAKNEKHYGYALVYQGFALNRLSNSLDEVLEIIKKYGKINDFFAEAAIGNRYVTLLDFGELHYADEYYDWIKDRDDLYVGIPRIIESYVKLGRLEDASTLINHHEKVINEMANSSNMYKQQMYLDFCYAQSILKCENKQYIEGLNDLINVARKVKNVGIIEKFKLCLLSIWHYRDHLTDQLNEDYIQMLSDDKNQASNLYAMST</sequence>
<dbReference type="PROSITE" id="PS50943">
    <property type="entry name" value="HTH_CROC1"/>
    <property type="match status" value="1"/>
</dbReference>
<evidence type="ECO:0000313" key="3">
    <source>
        <dbReference type="Proteomes" id="UP000094580"/>
    </source>
</evidence>
<comment type="caution">
    <text evidence="2">The sequence shown here is derived from an EMBL/GenBank/DDBJ whole genome shotgun (WGS) entry which is preliminary data.</text>
</comment>
<feature type="domain" description="HTH cro/C1-type" evidence="1">
    <location>
        <begin position="14"/>
        <end position="63"/>
    </location>
</feature>
<dbReference type="RefSeq" id="WP_069035444.1">
    <property type="nucleotide sequence ID" value="NZ_MDKC01000037.1"/>
</dbReference>
<dbReference type="EMBL" id="MDKC01000037">
    <property type="protein sequence ID" value="ODG89661.1"/>
    <property type="molecule type" value="Genomic_DNA"/>
</dbReference>
<accession>A0ABX2ZIX1</accession>
<keyword evidence="3" id="KW-1185">Reference proteome</keyword>
<name>A0ABX2ZIX1_9BACI</name>
<dbReference type="InterPro" id="IPR001387">
    <property type="entry name" value="Cro/C1-type_HTH"/>
</dbReference>
<dbReference type="Gene3D" id="1.10.260.40">
    <property type="entry name" value="lambda repressor-like DNA-binding domains"/>
    <property type="match status" value="1"/>
</dbReference>